<evidence type="ECO:0000256" key="1">
    <source>
        <dbReference type="SAM" id="Coils"/>
    </source>
</evidence>
<keyword evidence="1" id="KW-0175">Coiled coil</keyword>
<evidence type="ECO:0000313" key="5">
    <source>
        <dbReference type="Proteomes" id="UP000198607"/>
    </source>
</evidence>
<feature type="region of interest" description="Disordered" evidence="2">
    <location>
        <begin position="181"/>
        <end position="211"/>
    </location>
</feature>
<feature type="transmembrane region" description="Helical" evidence="3">
    <location>
        <begin position="20"/>
        <end position="40"/>
    </location>
</feature>
<keyword evidence="5" id="KW-1185">Reference proteome</keyword>
<keyword evidence="3" id="KW-0812">Transmembrane</keyword>
<keyword evidence="3" id="KW-0472">Membrane</keyword>
<protein>
    <submittedName>
        <fullName evidence="4">Uncharacterized protein</fullName>
    </submittedName>
</protein>
<keyword evidence="3" id="KW-1133">Transmembrane helix</keyword>
<dbReference type="AlphaFoldDB" id="A0A1G7W657"/>
<evidence type="ECO:0000256" key="2">
    <source>
        <dbReference type="SAM" id="MobiDB-lite"/>
    </source>
</evidence>
<gene>
    <name evidence="4" type="ORF">SAMN05660652_00421</name>
</gene>
<dbReference type="Proteomes" id="UP000198607">
    <property type="component" value="Unassembled WGS sequence"/>
</dbReference>
<evidence type="ECO:0000313" key="4">
    <source>
        <dbReference type="EMBL" id="SDG67433.1"/>
    </source>
</evidence>
<sequence length="267" mass="29968">MPEWVLFWGQMLITTDRNQLAVIVVTLAAVAITVYSVMAFGRIARCIEEGYARQAELAADLRGTEAVLNANCSRLASAVERLEKTQKDIEAGPKQSAGNNQDPVSGLSSFSRVELARLLAQNTALEASLNEAQNKLRASDKLIIELRRQKLAAEEAEAVLARLHAQNQRLLTNLRDTRRRLREAEQKSEPGGALPVEGEACSGEQERTQTHERVAENLALRGRIKVLELESNQMRAKIDEREEELARTLREKTLIEERFVQRELSEE</sequence>
<feature type="coiled-coil region" evidence="1">
    <location>
        <begin position="224"/>
        <end position="258"/>
    </location>
</feature>
<proteinExistence type="predicted"/>
<dbReference type="EMBL" id="FNCY01000001">
    <property type="protein sequence ID" value="SDG67433.1"/>
    <property type="molecule type" value="Genomic_DNA"/>
</dbReference>
<organism evidence="4 5">
    <name type="scientific">Propionivibrio dicarboxylicus</name>
    <dbReference type="NCBI Taxonomy" id="83767"/>
    <lineage>
        <taxon>Bacteria</taxon>
        <taxon>Pseudomonadati</taxon>
        <taxon>Pseudomonadota</taxon>
        <taxon>Betaproteobacteria</taxon>
        <taxon>Rhodocyclales</taxon>
        <taxon>Rhodocyclaceae</taxon>
        <taxon>Propionivibrio</taxon>
    </lineage>
</organism>
<evidence type="ECO:0000256" key="3">
    <source>
        <dbReference type="SAM" id="Phobius"/>
    </source>
</evidence>
<name>A0A1G7W657_9RHOO</name>
<reference evidence="4 5" key="1">
    <citation type="submission" date="2016-10" db="EMBL/GenBank/DDBJ databases">
        <authorList>
            <person name="de Groot N.N."/>
        </authorList>
    </citation>
    <scope>NUCLEOTIDE SEQUENCE [LARGE SCALE GENOMIC DNA]</scope>
    <source>
        <strain evidence="4 5">DSM 5885</strain>
    </source>
</reference>
<accession>A0A1G7W657</accession>